<comment type="catalytic activity">
    <reaction evidence="15">
        <text>ATP + H2O + cellular proteinSide 1 = ADP + phosphate + cellular proteinSide 2.</text>
        <dbReference type="EC" id="7.4.2.8"/>
    </reaction>
</comment>
<dbReference type="NCBIfam" id="TIGR00963">
    <property type="entry name" value="secA"/>
    <property type="match status" value="1"/>
</dbReference>
<evidence type="ECO:0000256" key="2">
    <source>
        <dbReference type="ARBA" id="ARBA00004170"/>
    </source>
</evidence>
<keyword evidence="8 15" id="KW-0547">Nucleotide-binding</keyword>
<dbReference type="InterPro" id="IPR027417">
    <property type="entry name" value="P-loop_NTPase"/>
</dbReference>
<evidence type="ECO:0000256" key="12">
    <source>
        <dbReference type="ARBA" id="ARBA00022967"/>
    </source>
</evidence>
<dbReference type="InterPro" id="IPR044722">
    <property type="entry name" value="SecA_SF2_C"/>
</dbReference>
<feature type="compositionally biased region" description="Polar residues" evidence="17">
    <location>
        <begin position="900"/>
        <end position="909"/>
    </location>
</feature>
<dbReference type="InterPro" id="IPR004027">
    <property type="entry name" value="SEC_C_motif"/>
</dbReference>
<evidence type="ECO:0000256" key="10">
    <source>
        <dbReference type="ARBA" id="ARBA00022840"/>
    </source>
</evidence>
<evidence type="ECO:0000256" key="17">
    <source>
        <dbReference type="SAM" id="MobiDB-lite"/>
    </source>
</evidence>
<comment type="caution">
    <text evidence="20">The sequence shown here is derived from an EMBL/GenBank/DDBJ whole genome shotgun (WGS) entry which is preliminary data.</text>
</comment>
<dbReference type="CDD" id="cd17928">
    <property type="entry name" value="DEXDc_SecA"/>
    <property type="match status" value="1"/>
</dbReference>
<dbReference type="Gene3D" id="1.10.3060.10">
    <property type="entry name" value="Helical scaffold and wing domains of SecA"/>
    <property type="match status" value="1"/>
</dbReference>
<keyword evidence="21" id="KW-1185">Reference proteome</keyword>
<dbReference type="SUPFAM" id="SSF52540">
    <property type="entry name" value="P-loop containing nucleoside triphosphate hydrolases"/>
    <property type="match status" value="2"/>
</dbReference>
<keyword evidence="10 15" id="KW-0067">ATP-binding</keyword>
<reference evidence="20 21" key="1">
    <citation type="journal article" date="2019" name="Int. J. Syst. Evol. Microbiol.">
        <title>The Global Catalogue of Microorganisms (GCM) 10K type strain sequencing project: providing services to taxonomists for standard genome sequencing and annotation.</title>
        <authorList>
            <consortium name="The Broad Institute Genomics Platform"/>
            <consortium name="The Broad Institute Genome Sequencing Center for Infectious Disease"/>
            <person name="Wu L."/>
            <person name="Ma J."/>
        </authorList>
    </citation>
    <scope>NUCLEOTIDE SEQUENCE [LARGE SCALE GENOMIC DNA]</scope>
    <source>
        <strain evidence="20 21">JCM 12928</strain>
    </source>
</reference>
<dbReference type="NCBIfam" id="NF009538">
    <property type="entry name" value="PRK12904.1"/>
    <property type="match status" value="1"/>
</dbReference>
<sequence length="953" mass="107824">MLGFAKKLFGSSNDRKVKDFMSRVQKINAMEAKYAALSDDELRMMTDHFKDRVAGGESLDKIMNEAFAVAREASKRVLGQRQYDVQLTGGMILHDGGISEMRTGEGKTLVAIAPAYLNALTGKGVHVITVNDYLARRDAEWMGRVYRFLGLEVGVIVNGLSQGQRQAAYAADITYGTNNEFGFDYLRDNLVYDRREMVQRPHHFAIVDEVDSILIDEARTPLIISGPTEDRSDLYITVDAIVKELIQDKATYDLDEKQRQALLSEEGSERMEQMMTERGLLAEDTTDLYDAANVSLVHHTNQALRANTLYQKDKDYIIKAGEIVLIDEFTGRMMSGRRLSEGLHQAIEAKEGVKILPENQTLASVTIQNYFRLYEKLSGMTGTAATESQEFMDIYKMDVLEVPTHRPIQRIDHDDEIFRTEAEKNQAIAKLIAERHVAGQPILVGTVSIEKSETLSRLLDTFEYKVEVSRTLKKEFEGKAKDAEKLGDAAYDIKYETKFKGVPHSVLNARQHEQEAYIVADAGLPGAVTIATNMAGRGTDIQLGGNLEMRMQKWRQDLRNMAQEITPEMEVAEEARLKADIAVQKEASLAAGGLFVLGTERHESRRIDNQLRGRTGRQGDPGTSKFFLSCEDDLLRIFAGDRLDAIMRQFGVAEGEAISHPWLNRAVETAQKRVETRNYDIRKNLLKYDDVVNDQRKAVFEQRQEFMDSEDLSELVGEFRNDVISDLVEKHMPPKAYAEQWDIVGLDEKVRSTLGLELPLADWAAEEGVSNEEIEERIVEAADARAAERLELVGAQQTRNVEKQFMLQMIDMQWREHLVHLDHLRGVIGLRGYGQRDPLNEYKTEAFNLFETLLYELRHNVTRWLMTVEFRFQDAAPPPLEMPEFQEIHLNPGTGENEMANPSAQNPEGQVTGDDRARLPVDLLPVGWERTPRNSDCPCGSGRKFKHCHGALV</sequence>
<dbReference type="Gene3D" id="3.90.1440.10">
    <property type="entry name" value="SecA, preprotein cross-linking domain"/>
    <property type="match status" value="1"/>
</dbReference>
<keyword evidence="14 15" id="KW-0472">Membrane</keyword>
<keyword evidence="7" id="KW-0479">Metal-binding</keyword>
<dbReference type="Proteomes" id="UP001501352">
    <property type="component" value="Unassembled WGS sequence"/>
</dbReference>
<keyword evidence="13 15" id="KW-0811">Translocation</keyword>
<keyword evidence="5 15" id="KW-1003">Cell membrane</keyword>
<feature type="binding site" evidence="15">
    <location>
        <position position="86"/>
    </location>
    <ligand>
        <name>ATP</name>
        <dbReference type="ChEBI" id="CHEBI:30616"/>
    </ligand>
</feature>
<dbReference type="Pfam" id="PF07517">
    <property type="entry name" value="SecA_DEAD"/>
    <property type="match status" value="1"/>
</dbReference>
<dbReference type="Pfam" id="PF01043">
    <property type="entry name" value="SecA_PP_bind"/>
    <property type="match status" value="1"/>
</dbReference>
<evidence type="ECO:0000256" key="3">
    <source>
        <dbReference type="ARBA" id="ARBA00007650"/>
    </source>
</evidence>
<dbReference type="PRINTS" id="PR00906">
    <property type="entry name" value="SECA"/>
</dbReference>
<gene>
    <name evidence="15 20" type="primary">secA</name>
    <name evidence="20" type="ORF">GCM10009422_09320</name>
</gene>
<evidence type="ECO:0000256" key="5">
    <source>
        <dbReference type="ARBA" id="ARBA00022475"/>
    </source>
</evidence>
<dbReference type="EMBL" id="BAAAGA010000001">
    <property type="protein sequence ID" value="GAA0616272.1"/>
    <property type="molecule type" value="Genomic_DNA"/>
</dbReference>
<keyword evidence="12 15" id="KW-1278">Translocase</keyword>
<keyword evidence="6 15" id="KW-0963">Cytoplasm</keyword>
<dbReference type="InterPro" id="IPR036266">
    <property type="entry name" value="SecA_Wing/Scaffold_sf"/>
</dbReference>
<evidence type="ECO:0000256" key="4">
    <source>
        <dbReference type="ARBA" id="ARBA00022448"/>
    </source>
</evidence>
<dbReference type="Gene3D" id="3.40.50.300">
    <property type="entry name" value="P-loop containing nucleotide triphosphate hydrolases"/>
    <property type="match status" value="2"/>
</dbReference>
<proteinExistence type="inferred from homology"/>
<feature type="domain" description="Helicase ATP-binding" evidence="18">
    <location>
        <begin position="88"/>
        <end position="246"/>
    </location>
</feature>
<dbReference type="InterPro" id="IPR014018">
    <property type="entry name" value="SecA_motor_DEAD"/>
</dbReference>
<dbReference type="PROSITE" id="PS51192">
    <property type="entry name" value="HELICASE_ATP_BIND_1"/>
    <property type="match status" value="1"/>
</dbReference>
<dbReference type="RefSeq" id="WP_343791105.1">
    <property type="nucleotide sequence ID" value="NZ_BAAAGA010000001.1"/>
</dbReference>
<dbReference type="InterPro" id="IPR000185">
    <property type="entry name" value="SecA"/>
</dbReference>
<evidence type="ECO:0000256" key="11">
    <source>
        <dbReference type="ARBA" id="ARBA00022927"/>
    </source>
</evidence>
<accession>A0ABN1GQ83</accession>
<dbReference type="Pfam" id="PF02810">
    <property type="entry name" value="SEC-C"/>
    <property type="match status" value="1"/>
</dbReference>
<comment type="subunit">
    <text evidence="15">Monomer and homodimer. Part of the essential Sec protein translocation apparatus which comprises SecA, SecYEG and auxiliary proteins SecDF-YajC and YidC.</text>
</comment>
<organism evidence="20 21">
    <name type="scientific">Brevundimonas kwangchunensis</name>
    <dbReference type="NCBI Taxonomy" id="322163"/>
    <lineage>
        <taxon>Bacteria</taxon>
        <taxon>Pseudomonadati</taxon>
        <taxon>Pseudomonadota</taxon>
        <taxon>Alphaproteobacteria</taxon>
        <taxon>Caulobacterales</taxon>
        <taxon>Caulobacteraceae</taxon>
        <taxon>Brevundimonas</taxon>
    </lineage>
</organism>
<dbReference type="PANTHER" id="PTHR30612:SF0">
    <property type="entry name" value="CHLOROPLAST PROTEIN-TRANSPORTING ATPASE"/>
    <property type="match status" value="1"/>
</dbReference>
<name>A0ABN1GQ83_9CAUL</name>
<dbReference type="PANTHER" id="PTHR30612">
    <property type="entry name" value="SECA INNER MEMBRANE COMPONENT OF SEC PROTEIN SECRETION SYSTEM"/>
    <property type="match status" value="1"/>
</dbReference>
<dbReference type="Pfam" id="PF21090">
    <property type="entry name" value="P-loop_SecA"/>
    <property type="match status" value="1"/>
</dbReference>
<dbReference type="InterPro" id="IPR014001">
    <property type="entry name" value="Helicase_ATP-bd"/>
</dbReference>
<evidence type="ECO:0000256" key="14">
    <source>
        <dbReference type="ARBA" id="ARBA00023136"/>
    </source>
</evidence>
<dbReference type="InterPro" id="IPR011115">
    <property type="entry name" value="SecA_DEAD"/>
</dbReference>
<evidence type="ECO:0000256" key="9">
    <source>
        <dbReference type="ARBA" id="ARBA00022833"/>
    </source>
</evidence>
<evidence type="ECO:0000256" key="1">
    <source>
        <dbReference type="ARBA" id="ARBA00001947"/>
    </source>
</evidence>
<comment type="function">
    <text evidence="15">Part of the Sec protein translocase complex. Interacts with the SecYEG preprotein conducting channel. Has a central role in coupling the hydrolysis of ATP to the transfer of proteins into and across the cell membrane, serving both as a receptor for the preprotein-SecB complex and as an ATP-driven molecular motor driving the stepwise translocation of polypeptide chains across the membrane.</text>
</comment>
<evidence type="ECO:0000256" key="16">
    <source>
        <dbReference type="RuleBase" id="RU003874"/>
    </source>
</evidence>
<dbReference type="EC" id="7.4.2.8" evidence="15"/>
<dbReference type="CDD" id="cd18803">
    <property type="entry name" value="SF2_C_secA"/>
    <property type="match status" value="1"/>
</dbReference>
<keyword evidence="11 15" id="KW-0653">Protein transport</keyword>
<keyword evidence="9" id="KW-0862">Zinc</keyword>
<feature type="binding site" evidence="15">
    <location>
        <begin position="104"/>
        <end position="108"/>
    </location>
    <ligand>
        <name>ATP</name>
        <dbReference type="ChEBI" id="CHEBI:30616"/>
    </ligand>
</feature>
<evidence type="ECO:0000256" key="13">
    <source>
        <dbReference type="ARBA" id="ARBA00023010"/>
    </source>
</evidence>
<dbReference type="InterPro" id="IPR011130">
    <property type="entry name" value="SecA_preprotein_X-link_dom"/>
</dbReference>
<dbReference type="SMART" id="SM00957">
    <property type="entry name" value="SecA_DEAD"/>
    <property type="match status" value="1"/>
</dbReference>
<evidence type="ECO:0000259" key="19">
    <source>
        <dbReference type="PROSITE" id="PS51196"/>
    </source>
</evidence>
<dbReference type="InterPro" id="IPR020937">
    <property type="entry name" value="SecA_CS"/>
</dbReference>
<protein>
    <recommendedName>
        <fullName evidence="15 16">Protein translocase subunit SecA</fullName>
        <ecNumber evidence="15">7.4.2.8</ecNumber>
    </recommendedName>
</protein>
<evidence type="ECO:0000256" key="15">
    <source>
        <dbReference type="HAMAP-Rule" id="MF_01382"/>
    </source>
</evidence>
<feature type="domain" description="SecA family profile" evidence="19">
    <location>
        <begin position="2"/>
        <end position="659"/>
    </location>
</feature>
<evidence type="ECO:0000256" key="8">
    <source>
        <dbReference type="ARBA" id="ARBA00022741"/>
    </source>
</evidence>
<keyword evidence="4 15" id="KW-0813">Transport</keyword>
<evidence type="ECO:0000259" key="18">
    <source>
        <dbReference type="PROSITE" id="PS51192"/>
    </source>
</evidence>
<dbReference type="PROSITE" id="PS01312">
    <property type="entry name" value="SECA"/>
    <property type="match status" value="1"/>
</dbReference>
<evidence type="ECO:0000313" key="21">
    <source>
        <dbReference type="Proteomes" id="UP001501352"/>
    </source>
</evidence>
<dbReference type="PROSITE" id="PS51196">
    <property type="entry name" value="SECA_MOTOR_DEAD"/>
    <property type="match status" value="1"/>
</dbReference>
<dbReference type="InterPro" id="IPR036670">
    <property type="entry name" value="SecA_X-link_sf"/>
</dbReference>
<dbReference type="Pfam" id="PF07516">
    <property type="entry name" value="SecA_SW"/>
    <property type="match status" value="1"/>
</dbReference>
<dbReference type="HAMAP" id="MF_01382">
    <property type="entry name" value="SecA"/>
    <property type="match status" value="1"/>
</dbReference>
<comment type="cofactor">
    <cofactor evidence="1">
        <name>Zn(2+)</name>
        <dbReference type="ChEBI" id="CHEBI:29105"/>
    </cofactor>
</comment>
<dbReference type="SMART" id="SM00958">
    <property type="entry name" value="SecA_PP_bind"/>
    <property type="match status" value="1"/>
</dbReference>
<dbReference type="Gene3D" id="3.10.450.50">
    <property type="match status" value="1"/>
</dbReference>
<evidence type="ECO:0000256" key="7">
    <source>
        <dbReference type="ARBA" id="ARBA00022723"/>
    </source>
</evidence>
<evidence type="ECO:0000313" key="20">
    <source>
        <dbReference type="EMBL" id="GAA0616272.1"/>
    </source>
</evidence>
<comment type="similarity">
    <text evidence="3 15 16">Belongs to the SecA family.</text>
</comment>
<feature type="binding site" evidence="15">
    <location>
        <position position="540"/>
    </location>
    <ligand>
        <name>ATP</name>
        <dbReference type="ChEBI" id="CHEBI:30616"/>
    </ligand>
</feature>
<comment type="subcellular location">
    <subcellularLocation>
        <location evidence="15">Cell membrane</location>
        <topology evidence="15">Peripheral membrane protein</topology>
        <orientation evidence="15">Cytoplasmic side</orientation>
    </subcellularLocation>
    <subcellularLocation>
        <location evidence="15">Cytoplasm</location>
    </subcellularLocation>
    <subcellularLocation>
        <location evidence="2">Membrane</location>
        <topology evidence="2">Peripheral membrane protein</topology>
    </subcellularLocation>
    <text evidence="15">Distribution is 50-50.</text>
</comment>
<feature type="region of interest" description="Disordered" evidence="17">
    <location>
        <begin position="890"/>
        <end position="916"/>
    </location>
</feature>
<dbReference type="InterPro" id="IPR011116">
    <property type="entry name" value="SecA_Wing/Scaffold"/>
</dbReference>
<evidence type="ECO:0000256" key="6">
    <source>
        <dbReference type="ARBA" id="ARBA00022490"/>
    </source>
</evidence>
<dbReference type="SUPFAM" id="SSF81767">
    <property type="entry name" value="Pre-protein crosslinking domain of SecA"/>
    <property type="match status" value="1"/>
</dbReference>
<dbReference type="SUPFAM" id="SSF81886">
    <property type="entry name" value="Helical scaffold and wing domains of SecA"/>
    <property type="match status" value="1"/>
</dbReference>